<gene>
    <name evidence="1" type="ORF">E7512_06415</name>
</gene>
<comment type="caution">
    <text evidence="1">The sequence shown here is derived from an EMBL/GenBank/DDBJ whole genome shotgun (WGS) entry which is preliminary data.</text>
</comment>
<accession>A0A928KXG9</accession>
<sequence length="93" mass="11066">MKIEIDRQEKIVEIWLSNQEQQDVAAMKNLAEYYWKYQAEKYKVAVFFSGKRELRGLTEELLLHNRRVAAKAELAREELAREENQQIGMTMSM</sequence>
<protein>
    <submittedName>
        <fullName evidence="1">Uncharacterized protein</fullName>
    </submittedName>
</protein>
<organism evidence="1 2">
    <name type="scientific">Faecalispora sporosphaeroides</name>
    <dbReference type="NCBI Taxonomy" id="1549"/>
    <lineage>
        <taxon>Bacteria</taxon>
        <taxon>Bacillati</taxon>
        <taxon>Bacillota</taxon>
        <taxon>Clostridia</taxon>
        <taxon>Eubacteriales</taxon>
        <taxon>Oscillospiraceae</taxon>
        <taxon>Faecalispora</taxon>
    </lineage>
</organism>
<reference evidence="1" key="1">
    <citation type="submission" date="2019-04" db="EMBL/GenBank/DDBJ databases">
        <title>Evolution of Biomass-Degrading Anaerobic Consortia Revealed by Metagenomics.</title>
        <authorList>
            <person name="Peng X."/>
        </authorList>
    </citation>
    <scope>NUCLEOTIDE SEQUENCE</scope>
    <source>
        <strain evidence="1">SIG551</strain>
    </source>
</reference>
<evidence type="ECO:0000313" key="1">
    <source>
        <dbReference type="EMBL" id="MBE6833202.1"/>
    </source>
</evidence>
<dbReference type="RefSeq" id="WP_326840245.1">
    <property type="nucleotide sequence ID" value="NZ_JBKWRC010000009.1"/>
</dbReference>
<dbReference type="Proteomes" id="UP000754750">
    <property type="component" value="Unassembled WGS sequence"/>
</dbReference>
<proteinExistence type="predicted"/>
<dbReference type="EMBL" id="SVNY01000003">
    <property type="protein sequence ID" value="MBE6833202.1"/>
    <property type="molecule type" value="Genomic_DNA"/>
</dbReference>
<name>A0A928KXG9_9FIRM</name>
<dbReference type="AlphaFoldDB" id="A0A928KXG9"/>
<evidence type="ECO:0000313" key="2">
    <source>
        <dbReference type="Proteomes" id="UP000754750"/>
    </source>
</evidence>